<dbReference type="Pfam" id="PF00857">
    <property type="entry name" value="Isochorismatase"/>
    <property type="match status" value="1"/>
</dbReference>
<dbReference type="Gene3D" id="3.40.50.850">
    <property type="entry name" value="Isochorismatase-like"/>
    <property type="match status" value="1"/>
</dbReference>
<name>A0A450WG59_9GAMM</name>
<sequence>MSKLEGNRQSMLIDAGSSLLLIVDVQEKLIPAIHDREAVVAHCAWLMKVADVVGVPLLVSEQYPAGLGPTVSALRELAPKEAFMEKVHFSCVAASECGARIDASGRKQIVIAGIEAHVCVLQTALDLAASGKQVFVVADAVSSRDPRNVALAMERMRSAGITMVSREMVLFEWVHRADTVRFKHLSTKFLKLGDES</sequence>
<dbReference type="InterPro" id="IPR050993">
    <property type="entry name" value="Isochorismatase_domain"/>
</dbReference>
<dbReference type="GO" id="GO:0016787">
    <property type="term" value="F:hydrolase activity"/>
    <property type="evidence" value="ECO:0007669"/>
    <property type="project" value="UniProtKB-KW"/>
</dbReference>
<dbReference type="CDD" id="cd01012">
    <property type="entry name" value="YcaC_related"/>
    <property type="match status" value="1"/>
</dbReference>
<dbReference type="SUPFAM" id="SSF52499">
    <property type="entry name" value="Isochorismatase-like hydrolases"/>
    <property type="match status" value="1"/>
</dbReference>
<keyword evidence="2" id="KW-0378">Hydrolase</keyword>
<reference evidence="2" key="1">
    <citation type="submission" date="2019-02" db="EMBL/GenBank/DDBJ databases">
        <authorList>
            <person name="Gruber-Vodicka R. H."/>
            <person name="Seah K. B. B."/>
        </authorList>
    </citation>
    <scope>NUCLEOTIDE SEQUENCE</scope>
    <source>
        <strain evidence="2">BECK_S313</strain>
    </source>
</reference>
<dbReference type="InterPro" id="IPR036380">
    <property type="entry name" value="Isochorismatase-like_sf"/>
</dbReference>
<accession>A0A450WG59</accession>
<gene>
    <name evidence="2" type="ORF">BECKLPF1236B_GA0070989_10884</name>
</gene>
<protein>
    <submittedName>
        <fullName evidence="2">Isochorismate hydrolase</fullName>
    </submittedName>
</protein>
<dbReference type="AlphaFoldDB" id="A0A450WG59"/>
<evidence type="ECO:0000259" key="1">
    <source>
        <dbReference type="Pfam" id="PF00857"/>
    </source>
</evidence>
<dbReference type="EMBL" id="CAADFK010000088">
    <property type="protein sequence ID" value="VFK16037.1"/>
    <property type="molecule type" value="Genomic_DNA"/>
</dbReference>
<evidence type="ECO:0000313" key="2">
    <source>
        <dbReference type="EMBL" id="VFK16037.1"/>
    </source>
</evidence>
<dbReference type="PANTHER" id="PTHR14119:SF3">
    <property type="entry name" value="ISOCHORISMATASE DOMAIN-CONTAINING PROTEIN 2"/>
    <property type="match status" value="1"/>
</dbReference>
<dbReference type="PANTHER" id="PTHR14119">
    <property type="entry name" value="HYDROLASE"/>
    <property type="match status" value="1"/>
</dbReference>
<dbReference type="InterPro" id="IPR000868">
    <property type="entry name" value="Isochorismatase-like_dom"/>
</dbReference>
<proteinExistence type="predicted"/>
<organism evidence="2">
    <name type="scientific">Candidatus Kentrum sp. LPFa</name>
    <dbReference type="NCBI Taxonomy" id="2126335"/>
    <lineage>
        <taxon>Bacteria</taxon>
        <taxon>Pseudomonadati</taxon>
        <taxon>Pseudomonadota</taxon>
        <taxon>Gammaproteobacteria</taxon>
        <taxon>Candidatus Kentrum</taxon>
    </lineage>
</organism>
<feature type="domain" description="Isochorismatase-like" evidence="1">
    <location>
        <begin position="18"/>
        <end position="167"/>
    </location>
</feature>